<sequence length="36" mass="4376">MEIAFSIEDYTFREGLDRDLSFIGQPVTYYEDPFYF</sequence>
<reference evidence="1 2" key="1">
    <citation type="journal article" date="2011" name="Genome Res.">
        <title>Phylogeny-wide analysis of social amoeba genomes highlights ancient origins for complex intercellular communication.</title>
        <authorList>
            <person name="Heidel A.J."/>
            <person name="Lawal H.M."/>
            <person name="Felder M."/>
            <person name="Schilde C."/>
            <person name="Helps N.R."/>
            <person name="Tunggal B."/>
            <person name="Rivero F."/>
            <person name="John U."/>
            <person name="Schleicher M."/>
            <person name="Eichinger L."/>
            <person name="Platzer M."/>
            <person name="Noegel A.A."/>
            <person name="Schaap P."/>
            <person name="Gloeckner G."/>
        </authorList>
    </citation>
    <scope>NUCLEOTIDE SEQUENCE [LARGE SCALE GENOMIC DNA]</scope>
    <source>
        <strain evidence="2">ATCC 26659 / Pp 5 / PN500</strain>
    </source>
</reference>
<keyword evidence="2" id="KW-1185">Reference proteome</keyword>
<dbReference type="AlphaFoldDB" id="D3B5M8"/>
<dbReference type="InParanoid" id="D3B5M8"/>
<name>D3B5M8_HETP5</name>
<evidence type="ECO:0000313" key="1">
    <source>
        <dbReference type="EMBL" id="EFA83176.1"/>
    </source>
</evidence>
<proteinExistence type="predicted"/>
<dbReference type="RefSeq" id="XP_020435293.1">
    <property type="nucleotide sequence ID" value="XM_020574879.1"/>
</dbReference>
<comment type="caution">
    <text evidence="1">The sequence shown here is derived from an EMBL/GenBank/DDBJ whole genome shotgun (WGS) entry which is preliminary data.</text>
</comment>
<dbReference type="Proteomes" id="UP000001396">
    <property type="component" value="Unassembled WGS sequence"/>
</dbReference>
<dbReference type="EMBL" id="ADBJ01000017">
    <property type="protein sequence ID" value="EFA83176.1"/>
    <property type="molecule type" value="Genomic_DNA"/>
</dbReference>
<evidence type="ECO:0000313" key="2">
    <source>
        <dbReference type="Proteomes" id="UP000001396"/>
    </source>
</evidence>
<gene>
    <name evidence="1" type="ORF">PPL_03966</name>
</gene>
<organism evidence="1 2">
    <name type="scientific">Heterostelium pallidum (strain ATCC 26659 / Pp 5 / PN500)</name>
    <name type="common">Cellular slime mold</name>
    <name type="synonym">Polysphondylium pallidum</name>
    <dbReference type="NCBI Taxonomy" id="670386"/>
    <lineage>
        <taxon>Eukaryota</taxon>
        <taxon>Amoebozoa</taxon>
        <taxon>Evosea</taxon>
        <taxon>Eumycetozoa</taxon>
        <taxon>Dictyostelia</taxon>
        <taxon>Acytosteliales</taxon>
        <taxon>Acytosteliaceae</taxon>
        <taxon>Heterostelium</taxon>
    </lineage>
</organism>
<protein>
    <submittedName>
        <fullName evidence="1">Uncharacterized protein</fullName>
    </submittedName>
</protein>
<dbReference type="GeneID" id="31359453"/>
<accession>D3B5M8</accession>